<keyword evidence="4" id="KW-1185">Reference proteome</keyword>
<feature type="compositionally biased region" description="Basic and acidic residues" evidence="2">
    <location>
        <begin position="389"/>
        <end position="399"/>
    </location>
</feature>
<dbReference type="Proteomes" id="UP001470230">
    <property type="component" value="Unassembled WGS sequence"/>
</dbReference>
<feature type="compositionally biased region" description="Basic and acidic residues" evidence="2">
    <location>
        <begin position="346"/>
        <end position="357"/>
    </location>
</feature>
<evidence type="ECO:0000256" key="2">
    <source>
        <dbReference type="SAM" id="MobiDB-lite"/>
    </source>
</evidence>
<proteinExistence type="predicted"/>
<feature type="compositionally biased region" description="Polar residues" evidence="2">
    <location>
        <begin position="311"/>
        <end position="345"/>
    </location>
</feature>
<evidence type="ECO:0000256" key="1">
    <source>
        <dbReference type="SAM" id="Coils"/>
    </source>
</evidence>
<comment type="caution">
    <text evidence="3">The sequence shown here is derived from an EMBL/GenBank/DDBJ whole genome shotgun (WGS) entry which is preliminary data.</text>
</comment>
<evidence type="ECO:0000313" key="4">
    <source>
        <dbReference type="Proteomes" id="UP001470230"/>
    </source>
</evidence>
<feature type="region of interest" description="Disordered" evidence="2">
    <location>
        <begin position="311"/>
        <end position="425"/>
    </location>
</feature>
<feature type="coiled-coil region" evidence="1">
    <location>
        <begin position="227"/>
        <end position="289"/>
    </location>
</feature>
<evidence type="ECO:0000313" key="3">
    <source>
        <dbReference type="EMBL" id="KAK8866565.1"/>
    </source>
</evidence>
<gene>
    <name evidence="3" type="ORF">M9Y10_009529</name>
</gene>
<dbReference type="EMBL" id="JAPFFF010000015">
    <property type="protein sequence ID" value="KAK8866565.1"/>
    <property type="molecule type" value="Genomic_DNA"/>
</dbReference>
<accession>A0ABR2IPT3</accession>
<reference evidence="3 4" key="1">
    <citation type="submission" date="2024-04" db="EMBL/GenBank/DDBJ databases">
        <title>Tritrichomonas musculus Genome.</title>
        <authorList>
            <person name="Alves-Ferreira E."/>
            <person name="Grigg M."/>
            <person name="Lorenzi H."/>
            <person name="Galac M."/>
        </authorList>
    </citation>
    <scope>NUCLEOTIDE SEQUENCE [LARGE SCALE GENOMIC DNA]</scope>
    <source>
        <strain evidence="3 4">EAF2021</strain>
    </source>
</reference>
<protein>
    <submittedName>
        <fullName evidence="3">Uncharacterized protein</fullName>
    </submittedName>
</protein>
<name>A0ABR2IPT3_9EUKA</name>
<feature type="compositionally biased region" description="Acidic residues" evidence="2">
    <location>
        <begin position="358"/>
        <end position="367"/>
    </location>
</feature>
<organism evidence="3 4">
    <name type="scientific">Tritrichomonas musculus</name>
    <dbReference type="NCBI Taxonomy" id="1915356"/>
    <lineage>
        <taxon>Eukaryota</taxon>
        <taxon>Metamonada</taxon>
        <taxon>Parabasalia</taxon>
        <taxon>Tritrichomonadida</taxon>
        <taxon>Tritrichomonadidae</taxon>
        <taxon>Tritrichomonas</taxon>
    </lineage>
</organism>
<feature type="compositionally biased region" description="Polar residues" evidence="2">
    <location>
        <begin position="400"/>
        <end position="421"/>
    </location>
</feature>
<keyword evidence="1" id="KW-0175">Coiled coil</keyword>
<sequence>MNQHIISAYFHKYGTLVDSTINKFREFIDVLQTRLDDFTYFHSNDEHSDIAQKSREVYQDTDKIITTIFKNLSSIDDKAIISKDALIDYIISIYKSIKEKDSIYSKLQKKVKDLCKSRDPSEFNEIFNYKKKCLNILSIQLNKEEEKLFDKKLNSFFENAPEIESDNDKDKDKDFVLSSDKEYLLGQVISEICLYNSIKLFKKSKSAFKDNLKKIDKAFKSENETFCNNLIIQLVNARNENESLKEANKDYEIKLNTAKEEYEELQLHLEEKNDQNKKMSDRIMELEKTPTQESILYNEIGNNSSEYDAESYVSNDEYSESQITSRNVPSILTNDDNTGYCNNDVNEIKDNENKVENEINDENDEDKEYNNDNDNNEIKDNNNTGCDSDNNKDENDNRNVSDTNSRFTDTESNSDDNVTLNTKDDLFSSDPKRGILSLPVSQKKKYNGRFVHLIHKDVDNSSLHARIKEKDDIIKQKDDEIIALQQIVQKLIIQYKKSTMIDLVNSF</sequence>